<keyword evidence="2" id="KW-1185">Reference proteome</keyword>
<name>A0ABV6ABX8_9PSEU</name>
<evidence type="ECO:0000313" key="2">
    <source>
        <dbReference type="Proteomes" id="UP001589693"/>
    </source>
</evidence>
<dbReference type="EMBL" id="JBHLZU010000034">
    <property type="protein sequence ID" value="MFB9909419.1"/>
    <property type="molecule type" value="Genomic_DNA"/>
</dbReference>
<organism evidence="1 2">
    <name type="scientific">Allokutzneria oryzae</name>
    <dbReference type="NCBI Taxonomy" id="1378989"/>
    <lineage>
        <taxon>Bacteria</taxon>
        <taxon>Bacillati</taxon>
        <taxon>Actinomycetota</taxon>
        <taxon>Actinomycetes</taxon>
        <taxon>Pseudonocardiales</taxon>
        <taxon>Pseudonocardiaceae</taxon>
        <taxon>Allokutzneria</taxon>
    </lineage>
</organism>
<gene>
    <name evidence="1" type="ORF">ACFFQA_36255</name>
</gene>
<proteinExistence type="predicted"/>
<comment type="caution">
    <text evidence="1">The sequence shown here is derived from an EMBL/GenBank/DDBJ whole genome shotgun (WGS) entry which is preliminary data.</text>
</comment>
<accession>A0ABV6ABX8</accession>
<reference evidence="1 2" key="1">
    <citation type="submission" date="2024-09" db="EMBL/GenBank/DDBJ databases">
        <authorList>
            <person name="Sun Q."/>
            <person name="Mori K."/>
        </authorList>
    </citation>
    <scope>NUCLEOTIDE SEQUENCE [LARGE SCALE GENOMIC DNA]</scope>
    <source>
        <strain evidence="1 2">TBRC 7907</strain>
    </source>
</reference>
<dbReference type="RefSeq" id="WP_377862334.1">
    <property type="nucleotide sequence ID" value="NZ_JBHLZU010000034.1"/>
</dbReference>
<evidence type="ECO:0000313" key="1">
    <source>
        <dbReference type="EMBL" id="MFB9909419.1"/>
    </source>
</evidence>
<sequence>MTFRVAVDFAFGQCRLKLTSGTAACTLVAHAEPNSFTDLVTAVADLAEGRRSVSVRWTSGDGSAADSFLDLALAPTGHVGIAVHDCVTVDGEWSPARGEARFLTRVSYDEVITTFAAALWRTRVRYADDFGFIEQWGWLVPRHQLDSIMTRAGLIGFAPASRREDAC</sequence>
<protein>
    <submittedName>
        <fullName evidence="1">Uncharacterized protein</fullName>
    </submittedName>
</protein>
<dbReference type="Proteomes" id="UP001589693">
    <property type="component" value="Unassembled WGS sequence"/>
</dbReference>